<dbReference type="Proteomes" id="UP000037122">
    <property type="component" value="Unassembled WGS sequence"/>
</dbReference>
<evidence type="ECO:0000313" key="1">
    <source>
        <dbReference type="EMBL" id="KND98978.1"/>
    </source>
</evidence>
<dbReference type="VEuPathDB" id="FungiDB:QG37_04038"/>
<reference evidence="2" key="1">
    <citation type="journal article" date="2015" name="BMC Genomics">
        <title>Draft genome of a commonly misdiagnosed multidrug resistant pathogen Candida auris.</title>
        <authorList>
            <person name="Chatterjee S."/>
            <person name="Alampalli S.V."/>
            <person name="Nageshan R.K."/>
            <person name="Chettiar S.T."/>
            <person name="Joshi S."/>
            <person name="Tatu U.S."/>
        </authorList>
    </citation>
    <scope>NUCLEOTIDE SEQUENCE [LARGE SCALE GENOMIC DNA]</scope>
    <source>
        <strain evidence="2">6684</strain>
    </source>
</reference>
<sequence length="102" mass="11119">MGLRNGCENVRTVDEVGSRAEGICIWHCVSRPKGDPLRPFIGGIMENKAEMVAFPVKLWNGSASQQPTWGMNFGSLADMVIFLHNNSVAFSISFKGTSNSVD</sequence>
<protein>
    <submittedName>
        <fullName evidence="1">Uncharacterized protein</fullName>
    </submittedName>
</protein>
<gene>
    <name evidence="1" type="ORF">QG37_04038</name>
</gene>
<dbReference type="EMBL" id="LGST01000027">
    <property type="protein sequence ID" value="KND98978.1"/>
    <property type="molecule type" value="Genomic_DNA"/>
</dbReference>
<proteinExistence type="predicted"/>
<dbReference type="AlphaFoldDB" id="A0A0L0NYB9"/>
<organism evidence="1 2">
    <name type="scientific">Candidozyma auris</name>
    <name type="common">Yeast</name>
    <name type="synonym">Candida auris</name>
    <dbReference type="NCBI Taxonomy" id="498019"/>
    <lineage>
        <taxon>Eukaryota</taxon>
        <taxon>Fungi</taxon>
        <taxon>Dikarya</taxon>
        <taxon>Ascomycota</taxon>
        <taxon>Saccharomycotina</taxon>
        <taxon>Pichiomycetes</taxon>
        <taxon>Metschnikowiaceae</taxon>
        <taxon>Candidozyma</taxon>
    </lineage>
</organism>
<accession>A0A0L0NYB9</accession>
<name>A0A0L0NYB9_CANAR</name>
<comment type="caution">
    <text evidence="1">The sequence shown here is derived from an EMBL/GenBank/DDBJ whole genome shotgun (WGS) entry which is preliminary data.</text>
</comment>
<evidence type="ECO:0000313" key="2">
    <source>
        <dbReference type="Proteomes" id="UP000037122"/>
    </source>
</evidence>